<evidence type="ECO:0000313" key="2">
    <source>
        <dbReference type="EMBL" id="HIR71509.1"/>
    </source>
</evidence>
<dbReference type="EMBL" id="DVHM01000159">
    <property type="protein sequence ID" value="HIR71509.1"/>
    <property type="molecule type" value="Genomic_DNA"/>
</dbReference>
<reference evidence="2" key="2">
    <citation type="journal article" date="2021" name="PeerJ">
        <title>Extensive microbial diversity within the chicken gut microbiome revealed by metagenomics and culture.</title>
        <authorList>
            <person name="Gilroy R."/>
            <person name="Ravi A."/>
            <person name="Getino M."/>
            <person name="Pursley I."/>
            <person name="Horton D.L."/>
            <person name="Alikhan N.F."/>
            <person name="Baker D."/>
            <person name="Gharbi K."/>
            <person name="Hall N."/>
            <person name="Watson M."/>
            <person name="Adriaenssens E.M."/>
            <person name="Foster-Nyarko E."/>
            <person name="Jarju S."/>
            <person name="Secka A."/>
            <person name="Antonio M."/>
            <person name="Oren A."/>
            <person name="Chaudhuri R.R."/>
            <person name="La Ragione R."/>
            <person name="Hildebrand F."/>
            <person name="Pallen M.J."/>
        </authorList>
    </citation>
    <scope>NUCLEOTIDE SEQUENCE</scope>
    <source>
        <strain evidence="2">ChiSjej5B23-6657</strain>
    </source>
</reference>
<dbReference type="AlphaFoldDB" id="A0A9D1JBX9"/>
<feature type="compositionally biased region" description="Basic and acidic residues" evidence="1">
    <location>
        <begin position="70"/>
        <end position="81"/>
    </location>
</feature>
<feature type="non-terminal residue" evidence="2">
    <location>
        <position position="1"/>
    </location>
</feature>
<name>A0A9D1JBX9_9FIRM</name>
<evidence type="ECO:0000313" key="3">
    <source>
        <dbReference type="Proteomes" id="UP000823912"/>
    </source>
</evidence>
<gene>
    <name evidence="2" type="ORF">IAA55_09540</name>
</gene>
<protein>
    <submittedName>
        <fullName evidence="2">Uncharacterized protein</fullName>
    </submittedName>
</protein>
<comment type="caution">
    <text evidence="2">The sequence shown here is derived from an EMBL/GenBank/DDBJ whole genome shotgun (WGS) entry which is preliminary data.</text>
</comment>
<feature type="compositionally biased region" description="Basic residues" evidence="1">
    <location>
        <begin position="46"/>
        <end position="60"/>
    </location>
</feature>
<evidence type="ECO:0000256" key="1">
    <source>
        <dbReference type="SAM" id="MobiDB-lite"/>
    </source>
</evidence>
<dbReference type="Proteomes" id="UP000823912">
    <property type="component" value="Unassembled WGS sequence"/>
</dbReference>
<feature type="region of interest" description="Disordered" evidence="1">
    <location>
        <begin position="1"/>
        <end position="81"/>
    </location>
</feature>
<feature type="compositionally biased region" description="Basic and acidic residues" evidence="1">
    <location>
        <begin position="1"/>
        <end position="45"/>
    </location>
</feature>
<reference evidence="2" key="1">
    <citation type="submission" date="2020-10" db="EMBL/GenBank/DDBJ databases">
        <authorList>
            <person name="Gilroy R."/>
        </authorList>
    </citation>
    <scope>NUCLEOTIDE SEQUENCE</scope>
    <source>
        <strain evidence="2">ChiSjej5B23-6657</strain>
    </source>
</reference>
<organism evidence="2 3">
    <name type="scientific">Candidatus Pullilachnospira gallistercoris</name>
    <dbReference type="NCBI Taxonomy" id="2840911"/>
    <lineage>
        <taxon>Bacteria</taxon>
        <taxon>Bacillati</taxon>
        <taxon>Bacillota</taxon>
        <taxon>Clostridia</taxon>
        <taxon>Lachnospirales</taxon>
        <taxon>Lachnospiraceae</taxon>
        <taxon>Lachnospiraceae incertae sedis</taxon>
        <taxon>Candidatus Pullilachnospira</taxon>
    </lineage>
</organism>
<sequence>QKENRQKDRSFWSEWSGKREEGSEKSQPPERKSHREAEKTSTEKTRSKKERKKEERKRRRSDSLVSLVKEPGDRYNEREIE</sequence>
<proteinExistence type="predicted"/>
<accession>A0A9D1JBX9</accession>